<name>A0A328TKT4_9GAMM</name>
<protein>
    <submittedName>
        <fullName evidence="1">Uncharacterized protein</fullName>
    </submittedName>
</protein>
<dbReference type="Proteomes" id="UP000244334">
    <property type="component" value="Unassembled WGS sequence"/>
</dbReference>
<evidence type="ECO:0000313" key="2">
    <source>
        <dbReference type="Proteomes" id="UP000244334"/>
    </source>
</evidence>
<keyword evidence="2" id="KW-1185">Reference proteome</keyword>
<dbReference type="EMBL" id="LJAM02000525">
    <property type="protein sequence ID" value="RAP69932.1"/>
    <property type="molecule type" value="Genomic_DNA"/>
</dbReference>
<evidence type="ECO:0000313" key="1">
    <source>
        <dbReference type="EMBL" id="RAP69932.1"/>
    </source>
</evidence>
<proteinExistence type="predicted"/>
<organism evidence="1 2">
    <name type="scientific">Candidatus Erwinia dacicola</name>
    <dbReference type="NCBI Taxonomy" id="252393"/>
    <lineage>
        <taxon>Bacteria</taxon>
        <taxon>Pseudomonadati</taxon>
        <taxon>Pseudomonadota</taxon>
        <taxon>Gammaproteobacteria</taxon>
        <taxon>Enterobacterales</taxon>
        <taxon>Erwiniaceae</taxon>
        <taxon>Erwinia</taxon>
    </lineage>
</organism>
<comment type="caution">
    <text evidence="1">The sequence shown here is derived from an EMBL/GenBank/DDBJ whole genome shotgun (WGS) entry which is preliminary data.</text>
</comment>
<reference evidence="1" key="1">
    <citation type="submission" date="2018-04" db="EMBL/GenBank/DDBJ databases">
        <title>Genomes of the Obligate Erwinia dacicola and Facultative Enterobacter sp. OLF Endosymbionts of the Olive Fruit fly, Bactrocera oleae.</title>
        <authorList>
            <person name="Estes A.M."/>
            <person name="Hearn D.J."/>
            <person name="Agarwal S."/>
            <person name="Pierson E.A."/>
            <person name="Dunning-Hotopp J.C."/>
        </authorList>
    </citation>
    <scope>NUCLEOTIDE SEQUENCE [LARGE SCALE GENOMIC DNA]</scope>
    <source>
        <strain evidence="1">Oroville</strain>
    </source>
</reference>
<accession>A0A328TKT4</accession>
<sequence>MPEIINEDSTKRFAKYSNLPVLGEQAQSGCPAGQLAGFNIKVGGHCCKDLAMVN</sequence>
<dbReference type="AlphaFoldDB" id="A0A328TKT4"/>
<gene>
    <name evidence="1" type="ORF">ACZ87_03273</name>
</gene>